<dbReference type="Proteomes" id="UP000019376">
    <property type="component" value="Unassembled WGS sequence"/>
</dbReference>
<organism evidence="1 2">
    <name type="scientific">Penicillium oxalicum (strain 114-2 / CGMCC 5302)</name>
    <name type="common">Penicillium decumbens</name>
    <dbReference type="NCBI Taxonomy" id="933388"/>
    <lineage>
        <taxon>Eukaryota</taxon>
        <taxon>Fungi</taxon>
        <taxon>Dikarya</taxon>
        <taxon>Ascomycota</taxon>
        <taxon>Pezizomycotina</taxon>
        <taxon>Eurotiomycetes</taxon>
        <taxon>Eurotiomycetidae</taxon>
        <taxon>Eurotiales</taxon>
        <taxon>Aspergillaceae</taxon>
        <taxon>Penicillium</taxon>
    </lineage>
</organism>
<keyword evidence="2" id="KW-1185">Reference proteome</keyword>
<dbReference type="EMBL" id="KB644413">
    <property type="protein sequence ID" value="EPS31322.1"/>
    <property type="molecule type" value="Genomic_DNA"/>
</dbReference>
<gene>
    <name evidence="1" type="ORF">PDE_06277</name>
</gene>
<accession>S8B980</accession>
<protein>
    <submittedName>
        <fullName evidence="1">Uncharacterized protein</fullName>
    </submittedName>
</protein>
<evidence type="ECO:0000313" key="2">
    <source>
        <dbReference type="Proteomes" id="UP000019376"/>
    </source>
</evidence>
<dbReference type="AlphaFoldDB" id="S8B980"/>
<sequence length="80" mass="9106">MVTAMRVKGQSDLTTGSMEKILASTQSHIKSGQRARAQEVDIKRSRQYHQKQHYLVITHLPQIIPRTEEDKGGGETFRSK</sequence>
<proteinExistence type="predicted"/>
<dbReference type="HOGENOM" id="CLU_2590521_0_0_1"/>
<evidence type="ECO:0000313" key="1">
    <source>
        <dbReference type="EMBL" id="EPS31322.1"/>
    </source>
</evidence>
<reference evidence="1 2" key="1">
    <citation type="journal article" date="2013" name="PLoS ONE">
        <title>Genomic and secretomic analyses reveal unique features of the lignocellulolytic enzyme system of Penicillium decumbens.</title>
        <authorList>
            <person name="Liu G."/>
            <person name="Zhang L."/>
            <person name="Wei X."/>
            <person name="Zou G."/>
            <person name="Qin Y."/>
            <person name="Ma L."/>
            <person name="Li J."/>
            <person name="Zheng H."/>
            <person name="Wang S."/>
            <person name="Wang C."/>
            <person name="Xun L."/>
            <person name="Zhao G.-P."/>
            <person name="Zhou Z."/>
            <person name="Qu Y."/>
        </authorList>
    </citation>
    <scope>NUCLEOTIDE SEQUENCE [LARGE SCALE GENOMIC DNA]</scope>
    <source>
        <strain evidence="2">114-2 / CGMCC 5302</strain>
    </source>
</reference>
<name>S8B980_PENO1</name>